<dbReference type="Gene3D" id="2.170.30.10">
    <property type="entry name" value="Parvovirus coat protein VP1/VP2"/>
    <property type="match status" value="1"/>
</dbReference>
<proteinExistence type="inferred from homology"/>
<organism evidence="5 6">
    <name type="scientific">Metamycoplasma neophronis</name>
    <dbReference type="NCBI Taxonomy" id="872983"/>
    <lineage>
        <taxon>Bacteria</taxon>
        <taxon>Bacillati</taxon>
        <taxon>Mycoplasmatota</taxon>
        <taxon>Mycoplasmoidales</taxon>
        <taxon>Metamycoplasmataceae</taxon>
        <taxon>Metamycoplasma</taxon>
    </lineage>
</organism>
<accession>A0ABY2YZ48</accession>
<protein>
    <submittedName>
        <fullName evidence="5">Uncharacterized protein</fullName>
    </submittedName>
</protein>
<evidence type="ECO:0000259" key="4">
    <source>
        <dbReference type="Pfam" id="PF08398"/>
    </source>
</evidence>
<comment type="similarity">
    <text evidence="1">Belongs to the parvoviridae capsid protein family.</text>
</comment>
<evidence type="ECO:0000256" key="1">
    <source>
        <dbReference type="ARBA" id="ARBA00005398"/>
    </source>
</evidence>
<evidence type="ECO:0000313" key="5">
    <source>
        <dbReference type="EMBL" id="TPR53133.1"/>
    </source>
</evidence>
<dbReference type="InterPro" id="IPR036952">
    <property type="entry name" value="VP1/VP2"/>
</dbReference>
<evidence type="ECO:0000256" key="2">
    <source>
        <dbReference type="SAM" id="MobiDB-lite"/>
    </source>
</evidence>
<sequence>MLVCLLGLALLGGMWACTSGRQGRRRSRRATKHVVDPGGLVDTLLHGPRNLHDVQHVMELLASVAAGDELSLDLLEHLEISGIPHNKIEAWLQKDPDHVIALVNEWVGIRKKKHPEQHISAPSIVEESPSLSPAEGDPPPPAEDDEPDNLDPLAPESNGNNSVEQPSVGGHAPDRGGLHLPGDRYLGPFNPLENGPPRDVVDAYARIHDYRYDQLQKLGYNPYLVFNIGDQELIDNLKSQPGVRASLARQVFEIKRDITPHLHLQNPLPEVPSWAAGQAAVRAMAAATEESGAGGGALPGPAVWSQGATFGEETVTCFMTRRCYLPFNEDPVYKPITIQGKHMLRVHDGNLWNSERNLELDHPVLGYQTPWHYPDLNSLNLYFSPLEFQHLLEQYSEIAPKSWEVIVSDIVVKDVATQNQTTHVTDSPTGGLAIFADSSYRFPYVLGTGQNTLPSDIPTEVYLLPQYAYLTTGSIQNRHSGRATDQVTVPNEETDFYVLEHSTFGIYKTGDFFTHSYTFPTLTPKHLTGSSQHFFLMENPLYGCRYDILEEAGTRARWRHINKDEYGIKPQNFLPGPMTGTHLATQGENAGKTELQRVLTGTAVGRTPATRWSFRPGPVSQPYAHAPADDPTKDVPDINVDAIAHGYHEPIGQDSDGVLLQQGRLPNDREQAKQLSGIDTQYYPVTSLGQSFANTRGSGSGRPLLPGSVWNERSLHYETQIWAKIPICDRSFMADSPMLGGWGCVSPPPMLFFKMIPTPAPLGTNVQHDAESKEGGALHQYAVFNLTVKMVWHVKKRGPGSRWNPQPAVYPPTGRGTHPYLLYNNLHLEGADSSVYGHKGYERSDQLWTAKARVHHL</sequence>
<gene>
    <name evidence="5" type="ORF">FJR74_03065</name>
</gene>
<dbReference type="InterPro" id="IPR013607">
    <property type="entry name" value="Phospholipase_A2-like"/>
</dbReference>
<dbReference type="SUPFAM" id="SSF88645">
    <property type="entry name" value="ssDNA viruses"/>
    <property type="match status" value="1"/>
</dbReference>
<dbReference type="Pfam" id="PF08398">
    <property type="entry name" value="Phospholip_A2_4"/>
    <property type="match status" value="1"/>
</dbReference>
<evidence type="ECO:0000259" key="3">
    <source>
        <dbReference type="Pfam" id="PF00740"/>
    </source>
</evidence>
<dbReference type="InterPro" id="IPR016184">
    <property type="entry name" value="Capsid/spike_ssDNA_virus"/>
</dbReference>
<name>A0ABY2YZ48_9BACT</name>
<reference evidence="5" key="1">
    <citation type="submission" date="2019-06" db="EMBL/GenBank/DDBJ databases">
        <title>Mycoplasma neophronis type strain whole genome sequence.</title>
        <authorList>
            <person name="Spergser J."/>
        </authorList>
    </citation>
    <scope>NUCLEOTIDE SEQUENCE [LARGE SCALE GENOMIC DNA]</scope>
    <source>
        <strain evidence="5">DSM 24097</strain>
    </source>
</reference>
<keyword evidence="6" id="KW-1185">Reference proteome</keyword>
<dbReference type="EMBL" id="VHHP01000017">
    <property type="protein sequence ID" value="TPR53133.1"/>
    <property type="molecule type" value="Genomic_DNA"/>
</dbReference>
<evidence type="ECO:0000313" key="6">
    <source>
        <dbReference type="Proteomes" id="UP000316851"/>
    </source>
</evidence>
<dbReference type="InterPro" id="IPR001403">
    <property type="entry name" value="Parvovirus_coat"/>
</dbReference>
<feature type="domain" description="Phospholipase A2-like" evidence="4">
    <location>
        <begin position="177"/>
        <end position="255"/>
    </location>
</feature>
<dbReference type="Proteomes" id="UP000316851">
    <property type="component" value="Unassembled WGS sequence"/>
</dbReference>
<feature type="region of interest" description="Disordered" evidence="2">
    <location>
        <begin position="113"/>
        <end position="197"/>
    </location>
</feature>
<dbReference type="Pfam" id="PF00740">
    <property type="entry name" value="VP1_2"/>
    <property type="match status" value="1"/>
</dbReference>
<comment type="caution">
    <text evidence="5">The sequence shown here is derived from an EMBL/GenBank/DDBJ whole genome shotgun (WGS) entry which is preliminary data.</text>
</comment>
<feature type="domain" description="Coat protein VP1/VP2 Parvovirus" evidence="3">
    <location>
        <begin position="292"/>
        <end position="811"/>
    </location>
</feature>